<keyword evidence="3" id="KW-0547">Nucleotide-binding</keyword>
<evidence type="ECO:0000256" key="2">
    <source>
        <dbReference type="ARBA" id="ARBA00022679"/>
    </source>
</evidence>
<evidence type="ECO:0000313" key="8">
    <source>
        <dbReference type="Proteomes" id="UP001165080"/>
    </source>
</evidence>
<dbReference type="SUPFAM" id="SSF53300">
    <property type="entry name" value="vWA-like"/>
    <property type="match status" value="1"/>
</dbReference>
<evidence type="ECO:0000313" key="7">
    <source>
        <dbReference type="EMBL" id="GLC52749.1"/>
    </source>
</evidence>
<evidence type="ECO:0000256" key="1">
    <source>
        <dbReference type="ARBA" id="ARBA00022527"/>
    </source>
</evidence>
<dbReference type="SUPFAM" id="SSF56112">
    <property type="entry name" value="Protein kinase-like (PK-like)"/>
    <property type="match status" value="1"/>
</dbReference>
<dbReference type="Proteomes" id="UP001165080">
    <property type="component" value="Unassembled WGS sequence"/>
</dbReference>
<keyword evidence="8" id="KW-1185">Reference proteome</keyword>
<sequence>MKHVVDFLAYGLSGLSLGRGAASELSTSAVSLVSHAHGRQRREERGIDKRQLQEAVKYGRKERANPGRDGKTRWRYTHKGIVYITDESSRHEITSWKLADALEEPPLPLGAGGGGGGGGSHVVVIVDHSGSMRKDDVPGYNSRTAAVYDCLARDLVEPQLRVGGVGKMEVSLIEMSDDATVVLERAAPNADLVSWLRGRMTARARSHGNYLPALDAALDLLAADAGRTAQLFVVLLSDGAPSDHTEMCCSHGYYVWQPDGYDPYNPQMQHRGRGKQRLQQCPESRGCRSLIHAKVQEDCVSRVKRLGDLLGRDRVFMGTVAFGPPDENYTVLQGMAQALPRSSFQKLGLSAACLRTAFTSLTSSLTTLRTEVAASAAGRGGGGSSPSLTLRADIAEKAERQSYEERDVIADGLVWELYCGPKFVRKRRYDARERKFVDAPFTSSDPVPAWEQKYPRMQKGIAHAMNAFGEGAERVVYQCTELVTFDGGVTGYCVGPRLVAKTSRYTQHLDDKEFHLDFCRTQGEAEELAQLFNRRLAGGPDWQVHFLPCFVYTIRDGMRYSKSGVLDILVEQELEGKFTKWNNNAGGVASGSLGVGARGKNDTQLGAIVEDDEDYDSEYGSEYDSEYGGGGVGHASGPASAEHVPQCFSHFTYCATDGKKLVCDLQGVWNPVDGFTLTDPAIHHNTPGRKRGGATDKGATGVQSFFATHVCNPLCRRLGLSCF</sequence>
<accession>A0A9W6BII6</accession>
<dbReference type="GO" id="GO:0004674">
    <property type="term" value="F:protein serine/threonine kinase activity"/>
    <property type="evidence" value="ECO:0007669"/>
    <property type="project" value="UniProtKB-KW"/>
</dbReference>
<protein>
    <recommendedName>
        <fullName evidence="6">Alpha-type protein kinase domain-containing protein</fullName>
    </recommendedName>
</protein>
<keyword evidence="5" id="KW-0067">ATP-binding</keyword>
<keyword evidence="1" id="KW-0723">Serine/threonine-protein kinase</keyword>
<name>A0A9W6BII6_9CHLO</name>
<evidence type="ECO:0000256" key="4">
    <source>
        <dbReference type="ARBA" id="ARBA00022777"/>
    </source>
</evidence>
<dbReference type="Gene3D" id="3.40.50.410">
    <property type="entry name" value="von Willebrand factor, type A domain"/>
    <property type="match status" value="1"/>
</dbReference>
<dbReference type="AlphaFoldDB" id="A0A9W6BII6"/>
<dbReference type="Pfam" id="PF02816">
    <property type="entry name" value="Alpha_kinase"/>
    <property type="match status" value="2"/>
</dbReference>
<comment type="caution">
    <text evidence="7">The sequence shown here is derived from an EMBL/GenBank/DDBJ whole genome shotgun (WGS) entry which is preliminary data.</text>
</comment>
<gene>
    <name evidence="7" type="primary">PLEST011243</name>
    <name evidence="7" type="ORF">PLESTB_000663900</name>
</gene>
<dbReference type="OrthoDB" id="543536at2759"/>
<dbReference type="InterPro" id="IPR011009">
    <property type="entry name" value="Kinase-like_dom_sf"/>
</dbReference>
<keyword evidence="4" id="KW-0418">Kinase</keyword>
<organism evidence="7 8">
    <name type="scientific">Pleodorina starrii</name>
    <dbReference type="NCBI Taxonomy" id="330485"/>
    <lineage>
        <taxon>Eukaryota</taxon>
        <taxon>Viridiplantae</taxon>
        <taxon>Chlorophyta</taxon>
        <taxon>core chlorophytes</taxon>
        <taxon>Chlorophyceae</taxon>
        <taxon>CS clade</taxon>
        <taxon>Chlamydomonadales</taxon>
        <taxon>Volvocaceae</taxon>
        <taxon>Pleodorina</taxon>
    </lineage>
</organism>
<dbReference type="InterPro" id="IPR004166">
    <property type="entry name" value="a-kinase_dom"/>
</dbReference>
<dbReference type="SMART" id="SM00811">
    <property type="entry name" value="Alpha_kinase"/>
    <property type="match status" value="1"/>
</dbReference>
<dbReference type="PROSITE" id="PS51158">
    <property type="entry name" value="ALPHA_KINASE"/>
    <property type="match status" value="1"/>
</dbReference>
<keyword evidence="2" id="KW-0808">Transferase</keyword>
<dbReference type="PANTHER" id="PTHR45992">
    <property type="entry name" value="EUKARYOTIC ELONGATION FACTOR 2 KINASE-RELATED"/>
    <property type="match status" value="1"/>
</dbReference>
<evidence type="ECO:0000256" key="3">
    <source>
        <dbReference type="ARBA" id="ARBA00022741"/>
    </source>
</evidence>
<evidence type="ECO:0000259" key="6">
    <source>
        <dbReference type="PROSITE" id="PS51158"/>
    </source>
</evidence>
<reference evidence="7 8" key="1">
    <citation type="journal article" date="2023" name="Commun. Biol.">
        <title>Reorganization of the ancestral sex-determining regions during the evolution of trioecy in Pleodorina starrii.</title>
        <authorList>
            <person name="Takahashi K."/>
            <person name="Suzuki S."/>
            <person name="Kawai-Toyooka H."/>
            <person name="Yamamoto K."/>
            <person name="Hamaji T."/>
            <person name="Ootsuki R."/>
            <person name="Yamaguchi H."/>
            <person name="Kawachi M."/>
            <person name="Higashiyama T."/>
            <person name="Nozaki H."/>
        </authorList>
    </citation>
    <scope>NUCLEOTIDE SEQUENCE [LARGE SCALE GENOMIC DNA]</scope>
    <source>
        <strain evidence="7 8">NIES-4479</strain>
    </source>
</reference>
<feature type="domain" description="Alpha-type protein kinase" evidence="6">
    <location>
        <begin position="442"/>
        <end position="723"/>
    </location>
</feature>
<dbReference type="InterPro" id="IPR036465">
    <property type="entry name" value="vWFA_dom_sf"/>
</dbReference>
<dbReference type="PANTHER" id="PTHR45992:SF11">
    <property type="entry name" value="ALPHA-TYPE PROTEIN KINASE DOMAIN-CONTAINING PROTEIN"/>
    <property type="match status" value="1"/>
</dbReference>
<evidence type="ECO:0000256" key="5">
    <source>
        <dbReference type="ARBA" id="ARBA00022840"/>
    </source>
</evidence>
<proteinExistence type="predicted"/>
<dbReference type="EMBL" id="BRXU01000006">
    <property type="protein sequence ID" value="GLC52749.1"/>
    <property type="molecule type" value="Genomic_DNA"/>
</dbReference>
<dbReference type="Gene3D" id="3.20.200.10">
    <property type="entry name" value="MHCK/EF2 kinase"/>
    <property type="match status" value="1"/>
</dbReference>
<dbReference type="GO" id="GO:0005524">
    <property type="term" value="F:ATP binding"/>
    <property type="evidence" value="ECO:0007669"/>
    <property type="project" value="UniProtKB-KW"/>
</dbReference>
<dbReference type="InterPro" id="IPR051852">
    <property type="entry name" value="Alpha-type_PK"/>
</dbReference>